<dbReference type="InterPro" id="IPR003439">
    <property type="entry name" value="ABC_transporter-like_ATP-bd"/>
</dbReference>
<dbReference type="GO" id="GO:0016887">
    <property type="term" value="F:ATP hydrolysis activity"/>
    <property type="evidence" value="ECO:0007669"/>
    <property type="project" value="InterPro"/>
</dbReference>
<evidence type="ECO:0000256" key="2">
    <source>
        <dbReference type="ARBA" id="ARBA00022840"/>
    </source>
</evidence>
<reference evidence="5" key="1">
    <citation type="submission" date="2017-06" db="EMBL/GenBank/DDBJ databases">
        <authorList>
            <person name="Varghese N."/>
            <person name="Submissions S."/>
        </authorList>
    </citation>
    <scope>NUCLEOTIDE SEQUENCE [LARGE SCALE GENOMIC DNA]</scope>
    <source>
        <strain evidence="5">DSM 137</strain>
    </source>
</reference>
<name>A0A212R7L5_RHOAC</name>
<organism evidence="4 5">
    <name type="scientific">Rhodoblastus acidophilus</name>
    <name type="common">Rhodopseudomonas acidophila</name>
    <dbReference type="NCBI Taxonomy" id="1074"/>
    <lineage>
        <taxon>Bacteria</taxon>
        <taxon>Pseudomonadati</taxon>
        <taxon>Pseudomonadota</taxon>
        <taxon>Alphaproteobacteria</taxon>
        <taxon>Hyphomicrobiales</taxon>
        <taxon>Rhodoblastaceae</taxon>
        <taxon>Rhodoblastus</taxon>
    </lineage>
</organism>
<protein>
    <submittedName>
        <fullName evidence="4">Phosphate-transporting ATPase</fullName>
    </submittedName>
</protein>
<feature type="domain" description="ABC transporter" evidence="3">
    <location>
        <begin position="2"/>
        <end position="195"/>
    </location>
</feature>
<dbReference type="PROSITE" id="PS50893">
    <property type="entry name" value="ABC_TRANSPORTER_2"/>
    <property type="match status" value="1"/>
</dbReference>
<proteinExistence type="predicted"/>
<gene>
    <name evidence="4" type="ORF">SAMN06265338_1035</name>
</gene>
<evidence type="ECO:0000313" key="4">
    <source>
        <dbReference type="EMBL" id="SNB68152.1"/>
    </source>
</evidence>
<dbReference type="PANTHER" id="PTHR43119">
    <property type="entry name" value="ABC TRANSPORT PROTEIN ATP-BINDING COMPONENT-RELATED"/>
    <property type="match status" value="1"/>
</dbReference>
<dbReference type="Proteomes" id="UP000198418">
    <property type="component" value="Unassembled WGS sequence"/>
</dbReference>
<evidence type="ECO:0000259" key="3">
    <source>
        <dbReference type="PROSITE" id="PS50893"/>
    </source>
</evidence>
<sequence>MLSISDLRTRILKPVSLDLDAGACVAVRGPSGSGKSTLLRAIADLDPNAGEVRLDGRSRDAMPAPDWRRRVIYVAAEPGWWADTAAEHFPSGADAAALAEAAGLQKDIVSRPIAALSTGERQRLALIRALARKPRVLLLDEPTAALDGEARDRMEGLVAAFRRDGGAALWVAHDPDQAERVADRTLHLDQGDARA</sequence>
<dbReference type="Gene3D" id="3.40.50.300">
    <property type="entry name" value="P-loop containing nucleotide triphosphate hydrolases"/>
    <property type="match status" value="1"/>
</dbReference>
<dbReference type="RefSeq" id="WP_088520452.1">
    <property type="nucleotide sequence ID" value="NZ_FYDG01000003.1"/>
</dbReference>
<dbReference type="InterPro" id="IPR027417">
    <property type="entry name" value="P-loop_NTPase"/>
</dbReference>
<keyword evidence="5" id="KW-1185">Reference proteome</keyword>
<evidence type="ECO:0000313" key="5">
    <source>
        <dbReference type="Proteomes" id="UP000198418"/>
    </source>
</evidence>
<dbReference type="OrthoDB" id="9802264at2"/>
<dbReference type="GO" id="GO:0005524">
    <property type="term" value="F:ATP binding"/>
    <property type="evidence" value="ECO:0007669"/>
    <property type="project" value="UniProtKB-KW"/>
</dbReference>
<keyword evidence="1" id="KW-0547">Nucleotide-binding</keyword>
<dbReference type="CDD" id="cd00267">
    <property type="entry name" value="ABC_ATPase"/>
    <property type="match status" value="1"/>
</dbReference>
<keyword evidence="2" id="KW-0067">ATP-binding</keyword>
<dbReference type="SMART" id="SM00382">
    <property type="entry name" value="AAA"/>
    <property type="match status" value="1"/>
</dbReference>
<evidence type="ECO:0000256" key="1">
    <source>
        <dbReference type="ARBA" id="ARBA00022741"/>
    </source>
</evidence>
<accession>A0A212R7L5</accession>
<dbReference type="Pfam" id="PF00005">
    <property type="entry name" value="ABC_tran"/>
    <property type="match status" value="1"/>
</dbReference>
<dbReference type="EMBL" id="FYDG01000003">
    <property type="protein sequence ID" value="SNB68152.1"/>
    <property type="molecule type" value="Genomic_DNA"/>
</dbReference>
<dbReference type="AlphaFoldDB" id="A0A212R7L5"/>
<dbReference type="InterPro" id="IPR003593">
    <property type="entry name" value="AAA+_ATPase"/>
</dbReference>
<dbReference type="SUPFAM" id="SSF52540">
    <property type="entry name" value="P-loop containing nucleoside triphosphate hydrolases"/>
    <property type="match status" value="1"/>
</dbReference>
<dbReference type="PANTHER" id="PTHR43119:SF1">
    <property type="entry name" value="ABC TRANSPORTER DOMAIN-CONTAINING PROTEIN"/>
    <property type="match status" value="1"/>
</dbReference>